<dbReference type="HOGENOM" id="CLU_3179748_0_0_9"/>
<evidence type="ECO:0000313" key="1">
    <source>
        <dbReference type="EMBL" id="AAS41446.1"/>
    </source>
</evidence>
<protein>
    <submittedName>
        <fullName evidence="1">Uncharacterized protein</fullName>
    </submittedName>
</protein>
<dbReference type="Proteomes" id="UP000002527">
    <property type="component" value="Chromosome"/>
</dbReference>
<reference evidence="1 2" key="1">
    <citation type="journal article" date="2004" name="Nucleic Acids Res.">
        <title>The genome sequence of Bacillus cereus ATCC 10987 reveals metabolic adaptations and a large plasmid related to Bacillus anthracis pXO1.</title>
        <authorList>
            <person name="Rasko D.A."/>
            <person name="Ravel J."/>
            <person name="Okstad O.A."/>
            <person name="Helgason E."/>
            <person name="Cer R.Z."/>
            <person name="Jiang L."/>
            <person name="Shores K.A."/>
            <person name="Fouts D.E."/>
            <person name="Tourasse N.J."/>
            <person name="Angiuoli S.V."/>
            <person name="Kolonay J."/>
            <person name="Nelson W.C."/>
            <person name="Kolsto A.-B."/>
            <person name="Fraser C.M."/>
            <person name="Read T.D."/>
        </authorList>
    </citation>
    <scope>NUCLEOTIDE SEQUENCE [LARGE SCALE GENOMIC DNA]</scope>
    <source>
        <strain evidence="2">ATCC 10987 / NRS 248</strain>
    </source>
</reference>
<sequence length="46" mass="5493">MEDGINFQIGYFETFVIVIKLTEICIYKIKKQYSFCGNIQKGWRLL</sequence>
<organism evidence="1 2">
    <name type="scientific">Bacillus cereus (strain ATCC 10987 / NRS 248)</name>
    <dbReference type="NCBI Taxonomy" id="222523"/>
    <lineage>
        <taxon>Bacteria</taxon>
        <taxon>Bacillati</taxon>
        <taxon>Bacillota</taxon>
        <taxon>Bacilli</taxon>
        <taxon>Bacillales</taxon>
        <taxon>Bacillaceae</taxon>
        <taxon>Bacillus</taxon>
        <taxon>Bacillus cereus group</taxon>
    </lineage>
</organism>
<accession>Q737W6</accession>
<dbReference type="AlphaFoldDB" id="Q737W6"/>
<evidence type="ECO:0000313" key="2">
    <source>
        <dbReference type="Proteomes" id="UP000002527"/>
    </source>
</evidence>
<gene>
    <name evidence="1" type="ordered locus">BCE_2530</name>
</gene>
<proteinExistence type="predicted"/>
<name>Q737W6_BACC1</name>
<dbReference type="EMBL" id="AE017194">
    <property type="protein sequence ID" value="AAS41446.1"/>
    <property type="molecule type" value="Genomic_DNA"/>
</dbReference>
<dbReference type="KEGG" id="bca:BCE_2530"/>